<keyword evidence="6" id="KW-0411">Iron-sulfur</keyword>
<comment type="cofactor">
    <cofactor evidence="1">
        <name>Fe cation</name>
        <dbReference type="ChEBI" id="CHEBI:24875"/>
    </cofactor>
</comment>
<dbReference type="GO" id="GO:0051537">
    <property type="term" value="F:2 iron, 2 sulfur cluster binding"/>
    <property type="evidence" value="ECO:0007669"/>
    <property type="project" value="UniProtKB-KW"/>
</dbReference>
<evidence type="ECO:0000256" key="6">
    <source>
        <dbReference type="ARBA" id="ARBA00023014"/>
    </source>
</evidence>
<evidence type="ECO:0000259" key="8">
    <source>
        <dbReference type="PROSITE" id="PS51296"/>
    </source>
</evidence>
<dbReference type="PRINTS" id="PR00090">
    <property type="entry name" value="RNGDIOXGNASE"/>
</dbReference>
<keyword evidence="9" id="KW-0223">Dioxygenase</keyword>
<dbReference type="Proteomes" id="UP000321249">
    <property type="component" value="Unassembled WGS sequence"/>
</dbReference>
<dbReference type="Gene3D" id="2.20.25.10">
    <property type="match status" value="1"/>
</dbReference>
<dbReference type="Gene3D" id="3.90.380.10">
    <property type="entry name" value="Naphthalene 1,2-dioxygenase Alpha Subunit, Chain A, domain 1"/>
    <property type="match status" value="1"/>
</dbReference>
<protein>
    <submittedName>
        <fullName evidence="9">Aromatic ring-hydroxylating dioxygenase subunit alpha</fullName>
    </submittedName>
</protein>
<dbReference type="PANTHER" id="PTHR43756">
    <property type="entry name" value="CHOLINE MONOOXYGENASE, CHLOROPLASTIC"/>
    <property type="match status" value="1"/>
</dbReference>
<dbReference type="InterPro" id="IPR036922">
    <property type="entry name" value="Rieske_2Fe-2S_sf"/>
</dbReference>
<name>A0A5C6TWC8_9SPHN</name>
<dbReference type="SUPFAM" id="SSF50022">
    <property type="entry name" value="ISP domain"/>
    <property type="match status" value="1"/>
</dbReference>
<proteinExistence type="predicted"/>
<dbReference type="CDD" id="cd03469">
    <property type="entry name" value="Rieske_RO_Alpha_N"/>
    <property type="match status" value="1"/>
</dbReference>
<reference evidence="9 10" key="1">
    <citation type="journal article" date="2015" name="J. Microbiol.">
        <title>Sphingosinicella ginsenosidimutans sp. nov., with ginsenoside converting activity.</title>
        <authorList>
            <person name="Kim J.K."/>
            <person name="Kang M.S."/>
            <person name="Park S.C."/>
            <person name="Kim K.M."/>
            <person name="Choi K."/>
            <person name="Yoon M.H."/>
            <person name="Im W.T."/>
        </authorList>
    </citation>
    <scope>NUCLEOTIDE SEQUENCE [LARGE SCALE GENOMIC DNA]</scope>
    <source>
        <strain evidence="9 10">BS-11</strain>
    </source>
</reference>
<evidence type="ECO:0000256" key="3">
    <source>
        <dbReference type="ARBA" id="ARBA00022723"/>
    </source>
</evidence>
<dbReference type="InterPro" id="IPR017941">
    <property type="entry name" value="Rieske_2Fe-2S"/>
</dbReference>
<dbReference type="Pfam" id="PF00355">
    <property type="entry name" value="Rieske"/>
    <property type="match status" value="1"/>
</dbReference>
<keyword evidence="3" id="KW-0479">Metal-binding</keyword>
<keyword evidence="2" id="KW-0001">2Fe-2S</keyword>
<dbReference type="RefSeq" id="WP_147043434.1">
    <property type="nucleotide sequence ID" value="NZ_BAABIR010000001.1"/>
</dbReference>
<dbReference type="EMBL" id="VOQQ01000001">
    <property type="protein sequence ID" value="TXC64028.1"/>
    <property type="molecule type" value="Genomic_DNA"/>
</dbReference>
<gene>
    <name evidence="9" type="ORF">FRZ32_10375</name>
</gene>
<accession>A0A5C6TWC8</accession>
<keyword evidence="4" id="KW-0560">Oxidoreductase</keyword>
<dbReference type="InterPro" id="IPR001663">
    <property type="entry name" value="Rng_hydr_dOase-A"/>
</dbReference>
<keyword evidence="10" id="KW-1185">Reference proteome</keyword>
<evidence type="ECO:0000256" key="4">
    <source>
        <dbReference type="ARBA" id="ARBA00023002"/>
    </source>
</evidence>
<dbReference type="CDD" id="cd08882">
    <property type="entry name" value="RHO_alpha_C_MupW-like"/>
    <property type="match status" value="1"/>
</dbReference>
<feature type="domain" description="Rieske" evidence="8">
    <location>
        <begin position="54"/>
        <end position="163"/>
    </location>
</feature>
<dbReference type="GO" id="GO:0005506">
    <property type="term" value="F:iron ion binding"/>
    <property type="evidence" value="ECO:0007669"/>
    <property type="project" value="InterPro"/>
</dbReference>
<dbReference type="AlphaFoldDB" id="A0A5C6TWC8"/>
<evidence type="ECO:0000256" key="1">
    <source>
        <dbReference type="ARBA" id="ARBA00001962"/>
    </source>
</evidence>
<evidence type="ECO:0000313" key="10">
    <source>
        <dbReference type="Proteomes" id="UP000321249"/>
    </source>
</evidence>
<dbReference type="PROSITE" id="PS51296">
    <property type="entry name" value="RIESKE"/>
    <property type="match status" value="1"/>
</dbReference>
<dbReference type="Pfam" id="PF00848">
    <property type="entry name" value="Ring_hydroxyl_A"/>
    <property type="match status" value="1"/>
</dbReference>
<dbReference type="PANTHER" id="PTHR43756:SF5">
    <property type="entry name" value="CHOLINE MONOOXYGENASE, CHLOROPLASTIC"/>
    <property type="match status" value="1"/>
</dbReference>
<dbReference type="InterPro" id="IPR015881">
    <property type="entry name" value="ARHD_Rieske_2Fe_2S"/>
</dbReference>
<evidence type="ECO:0000256" key="2">
    <source>
        <dbReference type="ARBA" id="ARBA00022714"/>
    </source>
</evidence>
<dbReference type="InterPro" id="IPR015879">
    <property type="entry name" value="Ring_hydroxy_dOase_asu_C_dom"/>
</dbReference>
<dbReference type="PROSITE" id="PS00570">
    <property type="entry name" value="RING_HYDROXYL_ALPHA"/>
    <property type="match status" value="1"/>
</dbReference>
<keyword evidence="7" id="KW-0520">NAD</keyword>
<keyword evidence="5" id="KW-0408">Iron</keyword>
<comment type="caution">
    <text evidence="9">The sequence shown here is derived from an EMBL/GenBank/DDBJ whole genome shotgun (WGS) entry which is preliminary data.</text>
</comment>
<dbReference type="SUPFAM" id="SSF55961">
    <property type="entry name" value="Bet v1-like"/>
    <property type="match status" value="1"/>
</dbReference>
<organism evidence="9 10">
    <name type="scientific">Allosphingosinicella ginsenosidimutans</name>
    <dbReference type="NCBI Taxonomy" id="1176539"/>
    <lineage>
        <taxon>Bacteria</taxon>
        <taxon>Pseudomonadati</taxon>
        <taxon>Pseudomonadota</taxon>
        <taxon>Alphaproteobacteria</taxon>
        <taxon>Sphingomonadales</taxon>
        <taxon>Sphingomonadaceae</taxon>
        <taxon>Allosphingosinicella</taxon>
    </lineage>
</organism>
<evidence type="ECO:0000313" key="9">
    <source>
        <dbReference type="EMBL" id="TXC64028.1"/>
    </source>
</evidence>
<dbReference type="GO" id="GO:0051213">
    <property type="term" value="F:dioxygenase activity"/>
    <property type="evidence" value="ECO:0007669"/>
    <property type="project" value="UniProtKB-KW"/>
</dbReference>
<sequence length="447" mass="52243">MGKIEQKPQSGRPIGIDLTKAPEPELSNKAITPERYWDRDFWKREWETVWTRTWQVAAMVNQFNKPGDFVTLEFGTEVILAVMGDDSEIRCFYNVCQHRGMMLVTAETGNMRRLTCPYHAWSYDLRGNIKTIPDEPDFAPELACRTKNLVPIRTECWGGFVWFNMDDEAMPLREFLAPVADHLDAYPMEKMVRTTWVTIEGDFNWKLVQDNFNESYHVFHAHPQLKYVAEFSYLYSQFDLYPSGHARMLMAGGAPSRTVRGGEPEIIRQMGEHIRFWGLDPDDFAGRMHDLREALQRQKRKLGAEKGYDFSSYDDVMLTDNWHYTLFPNLSFSMKPDGNIWLRARPHPTDPEKCFFDMWYLNLFPEGQTTYYSPTMRDWVSMETPAPHQTGKAGEYTMGPTIDQDLALWSAQQKALHSRGYKREVLAGQESRVRYFHDNLDRWMARG</sequence>
<dbReference type="OrthoDB" id="7458380at2"/>
<evidence type="ECO:0000256" key="7">
    <source>
        <dbReference type="ARBA" id="ARBA00023027"/>
    </source>
</evidence>
<evidence type="ECO:0000256" key="5">
    <source>
        <dbReference type="ARBA" id="ARBA00023004"/>
    </source>
</evidence>